<protein>
    <submittedName>
        <fullName evidence="1">Uncharacterized protein</fullName>
    </submittedName>
</protein>
<name>A0A7D4QI11_9SPHI</name>
<dbReference type="Proteomes" id="UP000505355">
    <property type="component" value="Chromosome"/>
</dbReference>
<accession>A0A7D4QI11</accession>
<reference evidence="1 2" key="1">
    <citation type="submission" date="2020-05" db="EMBL/GenBank/DDBJ databases">
        <title>Mucilaginibacter mali sp. nov.</title>
        <authorList>
            <person name="Kim H.S."/>
            <person name="Lee K.C."/>
            <person name="Suh M.K."/>
            <person name="Kim J.-S."/>
            <person name="Han K.-I."/>
            <person name="Eom M.K."/>
            <person name="Shin Y.K."/>
            <person name="Lee J.-S."/>
        </authorList>
    </citation>
    <scope>NUCLEOTIDE SEQUENCE [LARGE SCALE GENOMIC DNA]</scope>
    <source>
        <strain evidence="1 2">G2-14</strain>
    </source>
</reference>
<dbReference type="EMBL" id="CP054139">
    <property type="protein sequence ID" value="QKJ28830.1"/>
    <property type="molecule type" value="Genomic_DNA"/>
</dbReference>
<keyword evidence="2" id="KW-1185">Reference proteome</keyword>
<evidence type="ECO:0000313" key="2">
    <source>
        <dbReference type="Proteomes" id="UP000505355"/>
    </source>
</evidence>
<evidence type="ECO:0000313" key="1">
    <source>
        <dbReference type="EMBL" id="QKJ28830.1"/>
    </source>
</evidence>
<dbReference type="AlphaFoldDB" id="A0A7D4QI11"/>
<proteinExistence type="predicted"/>
<dbReference type="KEGG" id="mmab:HQ865_03345"/>
<dbReference type="RefSeq" id="WP_173413528.1">
    <property type="nucleotide sequence ID" value="NZ_CP054139.1"/>
</dbReference>
<organism evidence="1 2">
    <name type="scientific">Mucilaginibacter mali</name>
    <dbReference type="NCBI Taxonomy" id="2740462"/>
    <lineage>
        <taxon>Bacteria</taxon>
        <taxon>Pseudomonadati</taxon>
        <taxon>Bacteroidota</taxon>
        <taxon>Sphingobacteriia</taxon>
        <taxon>Sphingobacteriales</taxon>
        <taxon>Sphingobacteriaceae</taxon>
        <taxon>Mucilaginibacter</taxon>
    </lineage>
</organism>
<gene>
    <name evidence="1" type="ORF">HQ865_03345</name>
</gene>
<sequence length="173" mass="18992">MTTQTERDHIIDKILSFFTTIGLPYQLEPVESGPVMAGLTIKNGVMIIDKERLLYPGDLLHEAGHVATMPPSGRLTMNGMLGKKTDMEQASEIIAQAWSYAACVHLGFDPSLVFHEAGYHGSSKSLIENYSGPCATGVPLLGYYDMTHTHQQAELLGTQPFPHMVSWINTSTK</sequence>